<protein>
    <recommendedName>
        <fullName evidence="2">Rhodanese domain-containing protein</fullName>
    </recommendedName>
</protein>
<dbReference type="PANTHER" id="PTHR43031">
    <property type="entry name" value="FAD-DEPENDENT OXIDOREDUCTASE"/>
    <property type="match status" value="1"/>
</dbReference>
<feature type="domain" description="Rhodanese" evidence="2">
    <location>
        <begin position="41"/>
        <end position="130"/>
    </location>
</feature>
<dbReference type="OrthoDB" id="9791096at2"/>
<dbReference type="Proteomes" id="UP000033684">
    <property type="component" value="Unassembled WGS sequence"/>
</dbReference>
<dbReference type="RefSeq" id="WP_045779615.1">
    <property type="nucleotide sequence ID" value="NZ_LAJX01000134.1"/>
</dbReference>
<name>A0A0F3IHF8_9GAMM</name>
<dbReference type="SMART" id="SM00450">
    <property type="entry name" value="RHOD"/>
    <property type="match status" value="1"/>
</dbReference>
<dbReference type="PROSITE" id="PS50206">
    <property type="entry name" value="RHODANESE_3"/>
    <property type="match status" value="1"/>
</dbReference>
<dbReference type="InterPro" id="IPR050229">
    <property type="entry name" value="GlpE_sulfurtransferase"/>
</dbReference>
<dbReference type="EMBL" id="LAJX01000134">
    <property type="protein sequence ID" value="KJV06112.1"/>
    <property type="molecule type" value="Genomic_DNA"/>
</dbReference>
<dbReference type="CDD" id="cd00158">
    <property type="entry name" value="RHOD"/>
    <property type="match status" value="1"/>
</dbReference>
<feature type="chain" id="PRO_5002462131" description="Rhodanese domain-containing protein" evidence="1">
    <location>
        <begin position="27"/>
        <end position="130"/>
    </location>
</feature>
<evidence type="ECO:0000313" key="4">
    <source>
        <dbReference type="Proteomes" id="UP000033684"/>
    </source>
</evidence>
<comment type="caution">
    <text evidence="3">The sequence shown here is derived from an EMBL/GenBank/DDBJ whole genome shotgun (WGS) entry which is preliminary data.</text>
</comment>
<sequence>MYITLFQRALKWLLSLVLLLPLTSHAEENSINAEQAAMLSKDKQAVIIDVREQNEWQQSHIPNAIHIPLNELPQRLSELNRFKSSTIITQCRSGKRSAQAQSVLKNAGFTTVLNLTGGLNAWQSAGLPTE</sequence>
<organism evidence="3 4">
    <name type="scientific">Methylocucumis oryzae</name>
    <dbReference type="NCBI Taxonomy" id="1632867"/>
    <lineage>
        <taxon>Bacteria</taxon>
        <taxon>Pseudomonadati</taxon>
        <taxon>Pseudomonadota</taxon>
        <taxon>Gammaproteobacteria</taxon>
        <taxon>Methylococcales</taxon>
        <taxon>Methylococcaceae</taxon>
        <taxon>Methylocucumis</taxon>
    </lineage>
</organism>
<dbReference type="AlphaFoldDB" id="A0A0F3IHF8"/>
<proteinExistence type="predicted"/>
<dbReference type="Gene3D" id="3.40.250.10">
    <property type="entry name" value="Rhodanese-like domain"/>
    <property type="match status" value="1"/>
</dbReference>
<evidence type="ECO:0000259" key="2">
    <source>
        <dbReference type="PROSITE" id="PS50206"/>
    </source>
</evidence>
<dbReference type="InterPro" id="IPR001763">
    <property type="entry name" value="Rhodanese-like_dom"/>
</dbReference>
<dbReference type="SUPFAM" id="SSF52821">
    <property type="entry name" value="Rhodanese/Cell cycle control phosphatase"/>
    <property type="match status" value="1"/>
</dbReference>
<feature type="signal peptide" evidence="1">
    <location>
        <begin position="1"/>
        <end position="26"/>
    </location>
</feature>
<reference evidence="3 4" key="2">
    <citation type="journal article" date="2016" name="Microb. Ecol.">
        <title>Genome Characteristics of a Novel Type I Methanotroph (Sn10-6) Isolated from a Flooded Indian Rice Field.</title>
        <authorList>
            <person name="Rahalkar M.C."/>
            <person name="Pandit P.S."/>
            <person name="Dhakephalkar P.K."/>
            <person name="Pore S."/>
            <person name="Arora P."/>
            <person name="Kapse N."/>
        </authorList>
    </citation>
    <scope>NUCLEOTIDE SEQUENCE [LARGE SCALE GENOMIC DNA]</scope>
    <source>
        <strain evidence="3 4">Sn10-6</strain>
    </source>
</reference>
<keyword evidence="1" id="KW-0732">Signal</keyword>
<dbReference type="FunFam" id="3.40.250.10:FF:000049">
    <property type="entry name" value="Phage shock protein E"/>
    <property type="match status" value="1"/>
</dbReference>
<dbReference type="InterPro" id="IPR036873">
    <property type="entry name" value="Rhodanese-like_dom_sf"/>
</dbReference>
<dbReference type="PANTHER" id="PTHR43031:SF1">
    <property type="entry name" value="PYRIDINE NUCLEOTIDE-DISULPHIDE OXIDOREDUCTASE"/>
    <property type="match status" value="1"/>
</dbReference>
<reference evidence="4" key="1">
    <citation type="submission" date="2015-03" db="EMBL/GenBank/DDBJ databases">
        <title>Draft genome sequence of a novel methanotroph (Sn10-6) isolated from flooded ricefield rhizosphere in India.</title>
        <authorList>
            <person name="Pandit P.S."/>
            <person name="Pore S.D."/>
            <person name="Arora P."/>
            <person name="Kapse N.G."/>
            <person name="Dhakephalkar P.K."/>
            <person name="Rahalkar M.C."/>
        </authorList>
    </citation>
    <scope>NUCLEOTIDE SEQUENCE [LARGE SCALE GENOMIC DNA]</scope>
    <source>
        <strain evidence="4">Sn10-6</strain>
    </source>
</reference>
<evidence type="ECO:0000313" key="3">
    <source>
        <dbReference type="EMBL" id="KJV06112.1"/>
    </source>
</evidence>
<gene>
    <name evidence="3" type="ORF">VZ94_13445</name>
</gene>
<dbReference type="PATRIC" id="fig|1632867.3.peg.1017"/>
<evidence type="ECO:0000256" key="1">
    <source>
        <dbReference type="SAM" id="SignalP"/>
    </source>
</evidence>
<keyword evidence="4" id="KW-1185">Reference proteome</keyword>
<dbReference type="Pfam" id="PF00581">
    <property type="entry name" value="Rhodanese"/>
    <property type="match status" value="1"/>
</dbReference>
<accession>A0A0F3IHF8</accession>